<dbReference type="GO" id="GO:0006508">
    <property type="term" value="P:proteolysis"/>
    <property type="evidence" value="ECO:0007669"/>
    <property type="project" value="InterPro"/>
</dbReference>
<proteinExistence type="predicted"/>
<feature type="chain" id="PRO_5025495337" description="Peptidase S1 domain-containing protein" evidence="1">
    <location>
        <begin position="20"/>
        <end position="98"/>
    </location>
</feature>
<accession>A0A672M443</accession>
<keyword evidence="4" id="KW-1185">Reference proteome</keyword>
<reference evidence="3" key="2">
    <citation type="submission" date="2025-09" db="UniProtKB">
        <authorList>
            <consortium name="Ensembl"/>
        </authorList>
    </citation>
    <scope>IDENTIFICATION</scope>
</reference>
<evidence type="ECO:0000313" key="4">
    <source>
        <dbReference type="Proteomes" id="UP000472262"/>
    </source>
</evidence>
<dbReference type="Ensembl" id="ENSSGRT00000035583.1">
    <property type="protein sequence ID" value="ENSSGRP00000033146.1"/>
    <property type="gene ID" value="ENSSGRG00000018479.1"/>
</dbReference>
<dbReference type="SUPFAM" id="SSF50494">
    <property type="entry name" value="Trypsin-like serine proteases"/>
    <property type="match status" value="1"/>
</dbReference>
<dbReference type="AlphaFoldDB" id="A0A672M443"/>
<sequence length="98" mass="11020">MKKCLALSLFSSFTGSLQQRIIGGQEVEPYSIKYQASIQYNNYHYCGGTLIHRQWVVTAAHLNTTSPVKRVLSRCSMCPEFWCITCTVTGHLIVTLCS</sequence>
<dbReference type="InterPro" id="IPR050850">
    <property type="entry name" value="Peptidase_S1_Elastase_sf"/>
</dbReference>
<evidence type="ECO:0000256" key="1">
    <source>
        <dbReference type="SAM" id="SignalP"/>
    </source>
</evidence>
<dbReference type="PANTHER" id="PTHR24257:SF17">
    <property type="match status" value="1"/>
</dbReference>
<dbReference type="Proteomes" id="UP000472262">
    <property type="component" value="Unassembled WGS sequence"/>
</dbReference>
<evidence type="ECO:0000313" key="3">
    <source>
        <dbReference type="Ensembl" id="ENSSGRP00000033146.1"/>
    </source>
</evidence>
<organism evidence="3 4">
    <name type="scientific">Sinocyclocheilus grahami</name>
    <name type="common">Dianchi golden-line fish</name>
    <name type="synonym">Barbus grahami</name>
    <dbReference type="NCBI Taxonomy" id="75366"/>
    <lineage>
        <taxon>Eukaryota</taxon>
        <taxon>Metazoa</taxon>
        <taxon>Chordata</taxon>
        <taxon>Craniata</taxon>
        <taxon>Vertebrata</taxon>
        <taxon>Euteleostomi</taxon>
        <taxon>Actinopterygii</taxon>
        <taxon>Neopterygii</taxon>
        <taxon>Teleostei</taxon>
        <taxon>Ostariophysi</taxon>
        <taxon>Cypriniformes</taxon>
        <taxon>Cyprinidae</taxon>
        <taxon>Cyprininae</taxon>
        <taxon>Sinocyclocheilus</taxon>
    </lineage>
</organism>
<dbReference type="GO" id="GO:0005615">
    <property type="term" value="C:extracellular space"/>
    <property type="evidence" value="ECO:0007669"/>
    <property type="project" value="TreeGrafter"/>
</dbReference>
<feature type="signal peptide" evidence="1">
    <location>
        <begin position="1"/>
        <end position="19"/>
    </location>
</feature>
<dbReference type="Pfam" id="PF00089">
    <property type="entry name" value="Trypsin"/>
    <property type="match status" value="1"/>
</dbReference>
<dbReference type="InterPro" id="IPR001254">
    <property type="entry name" value="Trypsin_dom"/>
</dbReference>
<protein>
    <recommendedName>
        <fullName evidence="2">Peptidase S1 domain-containing protein</fullName>
    </recommendedName>
</protein>
<evidence type="ECO:0000259" key="2">
    <source>
        <dbReference type="Pfam" id="PF00089"/>
    </source>
</evidence>
<dbReference type="Gene3D" id="2.40.10.10">
    <property type="entry name" value="Trypsin-like serine proteases"/>
    <property type="match status" value="1"/>
</dbReference>
<dbReference type="PANTHER" id="PTHR24257">
    <property type="entry name" value="CHYMOTRYPSIN-LIKE ELASTASE FAMILY MEMBER"/>
    <property type="match status" value="1"/>
</dbReference>
<feature type="domain" description="Peptidase S1" evidence="2">
    <location>
        <begin position="21"/>
        <end position="65"/>
    </location>
</feature>
<dbReference type="GO" id="GO:0004252">
    <property type="term" value="F:serine-type endopeptidase activity"/>
    <property type="evidence" value="ECO:0007669"/>
    <property type="project" value="InterPro"/>
</dbReference>
<dbReference type="InterPro" id="IPR043504">
    <property type="entry name" value="Peptidase_S1_PA_chymotrypsin"/>
</dbReference>
<name>A0A672M443_SINGR</name>
<keyword evidence="1" id="KW-0732">Signal</keyword>
<dbReference type="InterPro" id="IPR009003">
    <property type="entry name" value="Peptidase_S1_PA"/>
</dbReference>
<reference evidence="3" key="1">
    <citation type="submission" date="2025-08" db="UniProtKB">
        <authorList>
            <consortium name="Ensembl"/>
        </authorList>
    </citation>
    <scope>IDENTIFICATION</scope>
</reference>
<dbReference type="InParanoid" id="A0A672M443"/>